<evidence type="ECO:0000256" key="3">
    <source>
        <dbReference type="ARBA" id="ARBA00022763"/>
    </source>
</evidence>
<dbReference type="Pfam" id="PF03852">
    <property type="entry name" value="Vsr"/>
    <property type="match status" value="1"/>
</dbReference>
<dbReference type="GO" id="GO:0016787">
    <property type="term" value="F:hydrolase activity"/>
    <property type="evidence" value="ECO:0007669"/>
    <property type="project" value="UniProtKB-KW"/>
</dbReference>
<accession>A0A0G0WRL3</accession>
<sequence>MAINMPDTFSKKKRSQIMSKVKSKETNLELCFRKLLIGYRFRYQPKVFGKPDFALKKLKIAIFIDSCFWHKCPKHFRKPNSNISYWKPKINRNVERAKEVNKQFKKDGWIVFRFWEHDIKVNPEKCINKVSEKFGRM</sequence>
<keyword evidence="5" id="KW-0234">DNA repair</keyword>
<comment type="similarity">
    <text evidence="6">Belongs to the Vsr family.</text>
</comment>
<protein>
    <submittedName>
        <fullName evidence="7">Mismatch endonuclease Vsr protein</fullName>
    </submittedName>
</protein>
<reference evidence="7 8" key="1">
    <citation type="journal article" date="2015" name="Nature">
        <title>rRNA introns, odd ribosomes, and small enigmatic genomes across a large radiation of phyla.</title>
        <authorList>
            <person name="Brown C.T."/>
            <person name="Hug L.A."/>
            <person name="Thomas B.C."/>
            <person name="Sharon I."/>
            <person name="Castelle C.J."/>
            <person name="Singh A."/>
            <person name="Wilkins M.J."/>
            <person name="Williams K.H."/>
            <person name="Banfield J.F."/>
        </authorList>
    </citation>
    <scope>NUCLEOTIDE SEQUENCE [LARGE SCALE GENOMIC DNA]</scope>
</reference>
<dbReference type="SUPFAM" id="SSF52980">
    <property type="entry name" value="Restriction endonuclease-like"/>
    <property type="match status" value="1"/>
</dbReference>
<evidence type="ECO:0000313" key="8">
    <source>
        <dbReference type="Proteomes" id="UP000034749"/>
    </source>
</evidence>
<gene>
    <name evidence="7" type="ORF">UU24_C0043G0003</name>
</gene>
<dbReference type="Proteomes" id="UP000034749">
    <property type="component" value="Unassembled WGS sequence"/>
</dbReference>
<keyword evidence="4" id="KW-0378">Hydrolase</keyword>
<comment type="caution">
    <text evidence="7">The sequence shown here is derived from an EMBL/GenBank/DDBJ whole genome shotgun (WGS) entry which is preliminary data.</text>
</comment>
<evidence type="ECO:0000256" key="6">
    <source>
        <dbReference type="ARBA" id="ARBA00029466"/>
    </source>
</evidence>
<keyword evidence="2 7" id="KW-0255">Endonuclease</keyword>
<proteinExistence type="inferred from homology"/>
<dbReference type="GO" id="GO:0004519">
    <property type="term" value="F:endonuclease activity"/>
    <property type="evidence" value="ECO:0007669"/>
    <property type="project" value="UniProtKB-KW"/>
</dbReference>
<dbReference type="GO" id="GO:0006298">
    <property type="term" value="P:mismatch repair"/>
    <property type="evidence" value="ECO:0007669"/>
    <property type="project" value="InterPro"/>
</dbReference>
<evidence type="ECO:0000256" key="5">
    <source>
        <dbReference type="ARBA" id="ARBA00023204"/>
    </source>
</evidence>
<dbReference type="AlphaFoldDB" id="A0A0G0WRL3"/>
<name>A0A0G0WRL3_9BACT</name>
<organism evidence="7 8">
    <name type="scientific">Candidatus Nomurabacteria bacterium GW2011_GWA2_40_9</name>
    <dbReference type="NCBI Taxonomy" id="1618734"/>
    <lineage>
        <taxon>Bacteria</taxon>
        <taxon>Candidatus Nomuraibacteriota</taxon>
    </lineage>
</organism>
<keyword evidence="3" id="KW-0227">DNA damage</keyword>
<evidence type="ECO:0000256" key="1">
    <source>
        <dbReference type="ARBA" id="ARBA00022722"/>
    </source>
</evidence>
<dbReference type="NCBIfam" id="TIGR00632">
    <property type="entry name" value="vsr"/>
    <property type="match status" value="1"/>
</dbReference>
<evidence type="ECO:0000256" key="4">
    <source>
        <dbReference type="ARBA" id="ARBA00022801"/>
    </source>
</evidence>
<evidence type="ECO:0000256" key="2">
    <source>
        <dbReference type="ARBA" id="ARBA00022759"/>
    </source>
</evidence>
<keyword evidence="1" id="KW-0540">Nuclease</keyword>
<dbReference type="Gene3D" id="3.40.960.10">
    <property type="entry name" value="VSR Endonuclease"/>
    <property type="match status" value="1"/>
</dbReference>
<dbReference type="PATRIC" id="fig|1618734.3.peg.708"/>
<dbReference type="InterPro" id="IPR004603">
    <property type="entry name" value="DNA_mismatch_endonuc_vsr"/>
</dbReference>
<dbReference type="EMBL" id="LBZW01000043">
    <property type="protein sequence ID" value="KKR78012.1"/>
    <property type="molecule type" value="Genomic_DNA"/>
</dbReference>
<dbReference type="InterPro" id="IPR011335">
    <property type="entry name" value="Restrct_endonuc-II-like"/>
</dbReference>
<dbReference type="CDD" id="cd00221">
    <property type="entry name" value="Vsr"/>
    <property type="match status" value="1"/>
</dbReference>
<evidence type="ECO:0000313" key="7">
    <source>
        <dbReference type="EMBL" id="KKR78012.1"/>
    </source>
</evidence>